<sequence>MGIWQPDPGETALTRTYVEFATGRATPVSGMRWFRDTERKDIQDELPGWPEGPLYTAHSAGGAAGRNVAKVGLKTLYVAVWGALTSQGGSVGPGSRARPVEDRADEVEDFPVVWAAPGTIARTLPWQLDPGRRDGKRYRTHAVVTDRRLLVVGLPYDKKHDELVDDEVLWEVERSRIGRVELRDFKYASDVKVVFSDGSWCRLWTINRDALARYLVYPLDLLGPESLTPELRNAVDRHIARAEAPDPVRPVVSRRACGHYLIDSPAPRPLSGFFGASTFAESVNSDGSELQPGELHPEDL</sequence>
<protein>
    <submittedName>
        <fullName evidence="1">Uncharacterized protein</fullName>
    </submittedName>
</protein>
<organism evidence="1 2">
    <name type="scientific">Streptomyces spectabilis</name>
    <dbReference type="NCBI Taxonomy" id="68270"/>
    <lineage>
        <taxon>Bacteria</taxon>
        <taxon>Bacillati</taxon>
        <taxon>Actinomycetota</taxon>
        <taxon>Actinomycetes</taxon>
        <taxon>Kitasatosporales</taxon>
        <taxon>Streptomycetaceae</taxon>
        <taxon>Streptomyces</taxon>
    </lineage>
</organism>
<name>A0A516RBL2_STRST</name>
<evidence type="ECO:0000313" key="1">
    <source>
        <dbReference type="EMBL" id="QDQ13045.1"/>
    </source>
</evidence>
<dbReference type="EMBL" id="CP040916">
    <property type="protein sequence ID" value="QDQ13045.1"/>
    <property type="molecule type" value="Genomic_DNA"/>
</dbReference>
<evidence type="ECO:0000313" key="2">
    <source>
        <dbReference type="Proteomes" id="UP000316806"/>
    </source>
</evidence>
<dbReference type="Proteomes" id="UP000316806">
    <property type="component" value="Chromosome"/>
</dbReference>
<gene>
    <name evidence="1" type="ORF">FH965_22825</name>
</gene>
<proteinExistence type="predicted"/>
<reference evidence="1 2" key="1">
    <citation type="journal article" date="2019" name="J. Ind. Microbiol. Biotechnol.">
        <title>The complete genomic sequence of Streptomyces spectabilis NRRL-2792 and identification of secondary metabolite biosynthetic gene clusters.</title>
        <authorList>
            <person name="Sinha A."/>
            <person name="Phillips-Salemka S."/>
            <person name="Niraula T.A."/>
            <person name="Short K.A."/>
            <person name="Niraula N.P."/>
        </authorList>
    </citation>
    <scope>NUCLEOTIDE SEQUENCE [LARGE SCALE GENOMIC DNA]</scope>
    <source>
        <strain evidence="1 2">NRRL 2792</strain>
    </source>
</reference>
<dbReference type="RefSeq" id="WP_144320355.1">
    <property type="nucleotide sequence ID" value="NZ_CP040916.1"/>
</dbReference>
<dbReference type="AlphaFoldDB" id="A0A516RBL2"/>
<accession>A0A516RBL2</accession>